<dbReference type="Pfam" id="PF05099">
    <property type="entry name" value="TerB"/>
    <property type="match status" value="1"/>
</dbReference>
<dbReference type="RefSeq" id="WP_281241295.1">
    <property type="nucleotide sequence ID" value="NZ_FNCV01000006.1"/>
</dbReference>
<accession>A0A1G8BD76</accession>
<dbReference type="InterPro" id="IPR029024">
    <property type="entry name" value="TerB-like"/>
</dbReference>
<dbReference type="AlphaFoldDB" id="A0A1G8BD76"/>
<organism evidence="2 3">
    <name type="scientific">Roseospirillum parvum</name>
    <dbReference type="NCBI Taxonomy" id="83401"/>
    <lineage>
        <taxon>Bacteria</taxon>
        <taxon>Pseudomonadati</taxon>
        <taxon>Pseudomonadota</taxon>
        <taxon>Alphaproteobacteria</taxon>
        <taxon>Rhodospirillales</taxon>
        <taxon>Rhodospirillaceae</taxon>
        <taxon>Roseospirillum</taxon>
    </lineage>
</organism>
<feature type="domain" description="Co-chaperone DjlA N-terminal" evidence="1">
    <location>
        <begin position="10"/>
        <end position="120"/>
    </location>
</feature>
<dbReference type="STRING" id="83401.SAMN05421742_1067"/>
<protein>
    <submittedName>
        <fullName evidence="2">Tellurite resistance protein TerB</fullName>
    </submittedName>
</protein>
<dbReference type="Proteomes" id="UP000217076">
    <property type="component" value="Unassembled WGS sequence"/>
</dbReference>
<dbReference type="CDD" id="cd07176">
    <property type="entry name" value="terB"/>
    <property type="match status" value="1"/>
</dbReference>
<evidence type="ECO:0000313" key="3">
    <source>
        <dbReference type="Proteomes" id="UP000217076"/>
    </source>
</evidence>
<dbReference type="EMBL" id="FNCV01000006">
    <property type="protein sequence ID" value="SDH31149.1"/>
    <property type="molecule type" value="Genomic_DNA"/>
</dbReference>
<evidence type="ECO:0000259" key="1">
    <source>
        <dbReference type="Pfam" id="PF05099"/>
    </source>
</evidence>
<sequence length="138" mass="15136">MSASTIRPEEALIYAMVIASAADTDMSEKELRLIGRLVQTLPAFANFDPESLSRVAGDCAALLDDDEGLDRVVDMIARALPPRMRETAYALACETVAVDGTAHQEELRLLEILRHQLDVERLVAAAIERGIAARYRAL</sequence>
<dbReference type="Gene3D" id="1.10.3680.10">
    <property type="entry name" value="TerB-like"/>
    <property type="match status" value="1"/>
</dbReference>
<proteinExistence type="predicted"/>
<name>A0A1G8BD76_9PROT</name>
<dbReference type="SUPFAM" id="SSF158682">
    <property type="entry name" value="TerB-like"/>
    <property type="match status" value="1"/>
</dbReference>
<evidence type="ECO:0000313" key="2">
    <source>
        <dbReference type="EMBL" id="SDH31149.1"/>
    </source>
</evidence>
<dbReference type="InterPro" id="IPR007791">
    <property type="entry name" value="DjlA_N"/>
</dbReference>
<gene>
    <name evidence="2" type="ORF">SAMN05421742_1067</name>
</gene>
<reference evidence="3" key="1">
    <citation type="submission" date="2016-10" db="EMBL/GenBank/DDBJ databases">
        <authorList>
            <person name="Varghese N."/>
            <person name="Submissions S."/>
        </authorList>
    </citation>
    <scope>NUCLEOTIDE SEQUENCE [LARGE SCALE GENOMIC DNA]</scope>
    <source>
        <strain evidence="3">930I</strain>
    </source>
</reference>
<keyword evidence="3" id="KW-1185">Reference proteome</keyword>